<dbReference type="EMBL" id="CP159218">
    <property type="protein sequence ID" value="XCG64311.1"/>
    <property type="molecule type" value="Genomic_DNA"/>
</dbReference>
<organism evidence="1">
    <name type="scientific">Nakamurella sp. A5-74</name>
    <dbReference type="NCBI Taxonomy" id="3158264"/>
    <lineage>
        <taxon>Bacteria</taxon>
        <taxon>Bacillati</taxon>
        <taxon>Actinomycetota</taxon>
        <taxon>Actinomycetes</taxon>
        <taxon>Nakamurellales</taxon>
        <taxon>Nakamurellaceae</taxon>
        <taxon>Nakamurella</taxon>
    </lineage>
</organism>
<dbReference type="AlphaFoldDB" id="A0AAU8DQM7"/>
<evidence type="ECO:0000313" key="1">
    <source>
        <dbReference type="EMBL" id="XCG64311.1"/>
    </source>
</evidence>
<gene>
    <name evidence="1" type="ORF">ABLG96_02875</name>
</gene>
<protein>
    <submittedName>
        <fullName evidence="1">DUF1365 domain-containing protein</fullName>
    </submittedName>
</protein>
<dbReference type="Pfam" id="PF07103">
    <property type="entry name" value="DUF1365"/>
    <property type="match status" value="1"/>
</dbReference>
<dbReference type="InterPro" id="IPR010775">
    <property type="entry name" value="DUF1365"/>
</dbReference>
<dbReference type="PANTHER" id="PTHR33973:SF4">
    <property type="entry name" value="OS07G0153300 PROTEIN"/>
    <property type="match status" value="1"/>
</dbReference>
<proteinExistence type="predicted"/>
<dbReference type="RefSeq" id="WP_353649924.1">
    <property type="nucleotide sequence ID" value="NZ_CP159218.1"/>
</dbReference>
<reference evidence="1" key="1">
    <citation type="submission" date="2024-05" db="EMBL/GenBank/DDBJ databases">
        <authorList>
            <person name="Cai S.Y."/>
            <person name="Jin L.M."/>
            <person name="Li H.R."/>
        </authorList>
    </citation>
    <scope>NUCLEOTIDE SEQUENCE</scope>
    <source>
        <strain evidence="1">A5-74</strain>
    </source>
</reference>
<sequence>MSIPVVPAIVPGEVMHRRRIERADHFSYASLHWLVDVDDLPTVRIGRTRYDLDPADHLRGNGFRHDLDELLMEAGQQVLGNDTVLLFAQPRVAGKVFDPLSVLWVYDSRGDVRVMVLEVHNTYGERNAYVLPGAQQQHRVDKDFYVSPFNDLNGEYRVSWTLDDGALRVTVNLHRDGALVLAATVGGPLQPLTSTTMRRALRRVPGRSWRVPALIRWRGILLWARRLKVQRRPENGGNLSRPAETPSSTRP</sequence>
<dbReference type="PANTHER" id="PTHR33973">
    <property type="entry name" value="OS07G0153300 PROTEIN"/>
    <property type="match status" value="1"/>
</dbReference>
<accession>A0AAU8DQM7</accession>
<name>A0AAU8DQM7_9ACTN</name>